<dbReference type="AlphaFoldDB" id="A0A7U6JGK5"/>
<proteinExistence type="inferred from homology"/>
<evidence type="ECO:0000313" key="2">
    <source>
        <dbReference type="EMBL" id="BAL81635.1"/>
    </source>
</evidence>
<accession>A0A7U6JGK5</accession>
<evidence type="ECO:0000256" key="1">
    <source>
        <dbReference type="ARBA" id="ARBA00044755"/>
    </source>
</evidence>
<dbReference type="KEGG" id="cex:CSE_15090"/>
<evidence type="ECO:0000313" key="3">
    <source>
        <dbReference type="Proteomes" id="UP000004793"/>
    </source>
</evidence>
<gene>
    <name evidence="2" type="ordered locus">CSE_15090</name>
</gene>
<evidence type="ECO:0008006" key="4">
    <source>
        <dbReference type="Google" id="ProtNLM"/>
    </source>
</evidence>
<dbReference type="PANTHER" id="PTHR35024">
    <property type="entry name" value="HYPOTHETICAL CYTOSOLIC PROTEIN"/>
    <property type="match status" value="1"/>
</dbReference>
<comment type="similarity">
    <text evidence="1">Belongs to the bactofilin family.</text>
</comment>
<dbReference type="PANTHER" id="PTHR35024:SF4">
    <property type="entry name" value="POLYMER-FORMING CYTOSKELETAL PROTEIN"/>
    <property type="match status" value="1"/>
</dbReference>
<sequence>MAFGRKDETKEAVSTTQTVIAKDLFVKGDVKCEGVMRIEGIIEGHISGNGEVTIAEGGKVKGDIQGRKVIVIGQVEGNITSKESVEVLEHATVIGDITAEKISIEEGATVEGKVITKKAQQVITEPPKNEEKK</sequence>
<name>A0A7U6JGK5_CALEA</name>
<reference evidence="2 3" key="1">
    <citation type="submission" date="2011-01" db="EMBL/GenBank/DDBJ databases">
        <title>Whole genome sequence of Caldisericum exile AZM16c01.</title>
        <authorList>
            <person name="Narita-Yamada S."/>
            <person name="Kawakoshi A."/>
            <person name="Nakamura S."/>
            <person name="Sasagawa M."/>
            <person name="Fukada J."/>
            <person name="Sekine M."/>
            <person name="Kato Y."/>
            <person name="Fukai R."/>
            <person name="Sasaki K."/>
            <person name="Hanamaki A."/>
            <person name="Narita H."/>
            <person name="Konno Y."/>
            <person name="Mori K."/>
            <person name="Yamazaki S."/>
            <person name="Suzuki K."/>
            <person name="Fujita N."/>
        </authorList>
    </citation>
    <scope>NUCLEOTIDE SEQUENCE [LARGE SCALE GENOMIC DNA]</scope>
    <source>
        <strain evidence="3">DSM 21853 / NBRC 104410 / AZM16c01</strain>
    </source>
</reference>
<dbReference type="Pfam" id="PF04519">
    <property type="entry name" value="Bactofilin"/>
    <property type="match status" value="1"/>
</dbReference>
<dbReference type="Proteomes" id="UP000004793">
    <property type="component" value="Chromosome"/>
</dbReference>
<protein>
    <recommendedName>
        <fullName evidence="4">Polymer-forming cytoskeletal protein</fullName>
    </recommendedName>
</protein>
<dbReference type="EMBL" id="AP012051">
    <property type="protein sequence ID" value="BAL81635.1"/>
    <property type="molecule type" value="Genomic_DNA"/>
</dbReference>
<dbReference type="OrthoDB" id="9802488at2"/>
<dbReference type="RefSeq" id="WP_014454030.1">
    <property type="nucleotide sequence ID" value="NC_017096.1"/>
</dbReference>
<dbReference type="InterPro" id="IPR007607">
    <property type="entry name" value="BacA/B"/>
</dbReference>
<keyword evidence="3" id="KW-1185">Reference proteome</keyword>
<organism evidence="2 3">
    <name type="scientific">Caldisericum exile (strain DSM 21853 / NBRC 104410 / AZM16c01)</name>
    <dbReference type="NCBI Taxonomy" id="511051"/>
    <lineage>
        <taxon>Bacteria</taxon>
        <taxon>Pseudomonadati</taxon>
        <taxon>Caldisericota/Cryosericota group</taxon>
        <taxon>Caldisericota</taxon>
        <taxon>Caldisericia</taxon>
        <taxon>Caldisericales</taxon>
        <taxon>Caldisericaceae</taxon>
        <taxon>Caldisericum</taxon>
    </lineage>
</organism>